<keyword evidence="3" id="KW-1185">Reference proteome</keyword>
<dbReference type="InterPro" id="IPR036237">
    <property type="entry name" value="Xyl_isomerase-like_sf"/>
</dbReference>
<dbReference type="PANTHER" id="PTHR12110:SF41">
    <property type="entry name" value="INOSOSE DEHYDRATASE"/>
    <property type="match status" value="1"/>
</dbReference>
<evidence type="ECO:0000259" key="1">
    <source>
        <dbReference type="Pfam" id="PF01261"/>
    </source>
</evidence>
<feature type="domain" description="Xylose isomerase-like TIM barrel" evidence="1">
    <location>
        <begin position="86"/>
        <end position="281"/>
    </location>
</feature>
<protein>
    <submittedName>
        <fullName evidence="2">Sugar phosphate isomerase/epimerase family protein</fullName>
    </submittedName>
</protein>
<dbReference type="Gene3D" id="3.20.20.150">
    <property type="entry name" value="Divalent-metal-dependent TIM barrel enzymes"/>
    <property type="match status" value="1"/>
</dbReference>
<proteinExistence type="predicted"/>
<dbReference type="PANTHER" id="PTHR12110">
    <property type="entry name" value="HYDROXYPYRUVATE ISOMERASE"/>
    <property type="match status" value="1"/>
</dbReference>
<name>A0ABW0QRB5_9GAMM</name>
<keyword evidence="2" id="KW-0413">Isomerase</keyword>
<accession>A0ABW0QRB5</accession>
<dbReference type="GO" id="GO:0016853">
    <property type="term" value="F:isomerase activity"/>
    <property type="evidence" value="ECO:0007669"/>
    <property type="project" value="UniProtKB-KW"/>
</dbReference>
<dbReference type="InterPro" id="IPR013022">
    <property type="entry name" value="Xyl_isomerase-like_TIM-brl"/>
</dbReference>
<evidence type="ECO:0000313" key="3">
    <source>
        <dbReference type="Proteomes" id="UP001596114"/>
    </source>
</evidence>
<dbReference type="InterPro" id="IPR050312">
    <property type="entry name" value="IolE/XylAMocC-like"/>
</dbReference>
<dbReference type="Proteomes" id="UP001596114">
    <property type="component" value="Unassembled WGS sequence"/>
</dbReference>
<sequence>MDKSRRDFVGAGLGFGLAALLAGPGLARSAFAEMPASGGVARFPVGVQLWSVDAEMKKDVRAALAAVRCIGYRQVETASLHGLSPDAFRRIVNEAGLVCRSAHVSMADLTKDMAGAVAQVRDLGADYLVCSSPQPDGPLPAGVAWIPAMRQAMTLDAWKRNADQLNKVAAQAKAAGVHIGYHNHPFDFATYDGVVGWELLIDRTDPSLVTFELDCAWAAAGGRDPAAIIRQHGDRIRLLHLKDLTRQPTMGTTHNDDTTCAVGSGVIDWKAVLEAAATARIDAGYVEQEPPVSEIYRDLAESRSYLAEWMGA</sequence>
<dbReference type="EMBL" id="JBHSNF010000001">
    <property type="protein sequence ID" value="MFC5525324.1"/>
    <property type="molecule type" value="Genomic_DNA"/>
</dbReference>
<dbReference type="RefSeq" id="WP_377318298.1">
    <property type="nucleotide sequence ID" value="NZ_JBHSNF010000001.1"/>
</dbReference>
<dbReference type="InterPro" id="IPR006311">
    <property type="entry name" value="TAT_signal"/>
</dbReference>
<comment type="caution">
    <text evidence="2">The sequence shown here is derived from an EMBL/GenBank/DDBJ whole genome shotgun (WGS) entry which is preliminary data.</text>
</comment>
<reference evidence="3" key="1">
    <citation type="journal article" date="2019" name="Int. J. Syst. Evol. Microbiol.">
        <title>The Global Catalogue of Microorganisms (GCM) 10K type strain sequencing project: providing services to taxonomists for standard genome sequencing and annotation.</title>
        <authorList>
            <consortium name="The Broad Institute Genomics Platform"/>
            <consortium name="The Broad Institute Genome Sequencing Center for Infectious Disease"/>
            <person name="Wu L."/>
            <person name="Ma J."/>
        </authorList>
    </citation>
    <scope>NUCLEOTIDE SEQUENCE [LARGE SCALE GENOMIC DNA]</scope>
    <source>
        <strain evidence="3">CGMCC 1.16619</strain>
    </source>
</reference>
<dbReference type="PROSITE" id="PS51318">
    <property type="entry name" value="TAT"/>
    <property type="match status" value="1"/>
</dbReference>
<dbReference type="Pfam" id="PF01261">
    <property type="entry name" value="AP_endonuc_2"/>
    <property type="match status" value="1"/>
</dbReference>
<evidence type="ECO:0000313" key="2">
    <source>
        <dbReference type="EMBL" id="MFC5525324.1"/>
    </source>
</evidence>
<gene>
    <name evidence="2" type="ORF">ACFPPA_06170</name>
</gene>
<organism evidence="2 3">
    <name type="scientific">Rhodanobacter ginsengisoli</name>
    <dbReference type="NCBI Taxonomy" id="418646"/>
    <lineage>
        <taxon>Bacteria</taxon>
        <taxon>Pseudomonadati</taxon>
        <taxon>Pseudomonadota</taxon>
        <taxon>Gammaproteobacteria</taxon>
        <taxon>Lysobacterales</taxon>
        <taxon>Rhodanobacteraceae</taxon>
        <taxon>Rhodanobacter</taxon>
    </lineage>
</organism>
<dbReference type="SUPFAM" id="SSF51658">
    <property type="entry name" value="Xylose isomerase-like"/>
    <property type="match status" value="1"/>
</dbReference>